<proteinExistence type="predicted"/>
<evidence type="ECO:0008006" key="4">
    <source>
        <dbReference type="Google" id="ProtNLM"/>
    </source>
</evidence>
<keyword evidence="3" id="KW-1185">Reference proteome</keyword>
<dbReference type="EMBL" id="CP012109">
    <property type="protein sequence ID" value="AKQ63361.1"/>
    <property type="molecule type" value="Genomic_DNA"/>
</dbReference>
<keyword evidence="1" id="KW-0732">Signal</keyword>
<reference evidence="2 3" key="1">
    <citation type="journal article" date="2016" name="PLoS ONE">
        <title>Complete Genome Sequence and Comparative Genomics of a Novel Myxobacterium Myxococcus hansupus.</title>
        <authorList>
            <person name="Sharma G."/>
            <person name="Narwani T."/>
            <person name="Subramanian S."/>
        </authorList>
    </citation>
    <scope>NUCLEOTIDE SEQUENCE [LARGE SCALE GENOMIC DNA]</scope>
    <source>
        <strain evidence="3">mixupus</strain>
    </source>
</reference>
<dbReference type="KEGG" id="mym:A176_000273"/>
<gene>
    <name evidence="2" type="ORF">A176_000273</name>
</gene>
<dbReference type="PROSITE" id="PS51257">
    <property type="entry name" value="PROKAR_LIPOPROTEIN"/>
    <property type="match status" value="1"/>
</dbReference>
<feature type="chain" id="PRO_5005211744" description="Lipoprotein" evidence="1">
    <location>
        <begin position="24"/>
        <end position="179"/>
    </location>
</feature>
<dbReference type="Proteomes" id="UP000009026">
    <property type="component" value="Chromosome"/>
</dbReference>
<dbReference type="OrthoDB" id="1435927at2"/>
<evidence type="ECO:0000313" key="2">
    <source>
        <dbReference type="EMBL" id="AKQ63361.1"/>
    </source>
</evidence>
<protein>
    <recommendedName>
        <fullName evidence="4">Lipoprotein</fullName>
    </recommendedName>
</protein>
<feature type="signal peptide" evidence="1">
    <location>
        <begin position="1"/>
        <end position="23"/>
    </location>
</feature>
<evidence type="ECO:0000313" key="3">
    <source>
        <dbReference type="Proteomes" id="UP000009026"/>
    </source>
</evidence>
<sequence length="179" mass="18719">MSSLRRHLSLLSAVLLVTACGGAEEPFSEEGPAPVLESSDVGGEVEAFSACTVTLDCGNGSTLQCSSAVGSCSSTSTSVTCDGETRTCSCAPLVRTIRQGIGVCYPSSHPFGRYHINSPESGVLYTWTSNYANLHWNTGTGVNLSATSVGWFTLDVTASRQGCAQTTSFWADFYAADCS</sequence>
<dbReference type="PATRIC" id="fig|1297742.4.peg.281"/>
<dbReference type="AlphaFoldDB" id="A0A0H4WJ47"/>
<name>A0A0H4WJ47_9BACT</name>
<accession>A0A0H4WJ47</accession>
<organism evidence="2 3">
    <name type="scientific">Pseudomyxococcus hansupus</name>
    <dbReference type="NCBI Taxonomy" id="1297742"/>
    <lineage>
        <taxon>Bacteria</taxon>
        <taxon>Pseudomonadati</taxon>
        <taxon>Myxococcota</taxon>
        <taxon>Myxococcia</taxon>
        <taxon>Myxococcales</taxon>
        <taxon>Cystobacterineae</taxon>
        <taxon>Myxococcaceae</taxon>
        <taxon>Pseudomyxococcus</taxon>
    </lineage>
</organism>
<dbReference type="STRING" id="1297742.A176_000273"/>
<dbReference type="RefSeq" id="WP_002633283.1">
    <property type="nucleotide sequence ID" value="NZ_CP012109.1"/>
</dbReference>
<evidence type="ECO:0000256" key="1">
    <source>
        <dbReference type="SAM" id="SignalP"/>
    </source>
</evidence>